<organism evidence="2 3">
    <name type="scientific">Asparagus officinalis</name>
    <name type="common">Garden asparagus</name>
    <dbReference type="NCBI Taxonomy" id="4686"/>
    <lineage>
        <taxon>Eukaryota</taxon>
        <taxon>Viridiplantae</taxon>
        <taxon>Streptophyta</taxon>
        <taxon>Embryophyta</taxon>
        <taxon>Tracheophyta</taxon>
        <taxon>Spermatophyta</taxon>
        <taxon>Magnoliopsida</taxon>
        <taxon>Liliopsida</taxon>
        <taxon>Asparagales</taxon>
        <taxon>Asparagaceae</taxon>
        <taxon>Asparagoideae</taxon>
        <taxon>Asparagus</taxon>
    </lineage>
</organism>
<keyword evidence="3" id="KW-1185">Reference proteome</keyword>
<feature type="region of interest" description="Disordered" evidence="1">
    <location>
        <begin position="220"/>
        <end position="246"/>
    </location>
</feature>
<gene>
    <name evidence="2" type="ORF">A4U43_C01F17080</name>
</gene>
<protein>
    <submittedName>
        <fullName evidence="2">Uncharacterized protein</fullName>
    </submittedName>
</protein>
<dbReference type="AlphaFoldDB" id="A0A5P1FQT4"/>
<name>A0A5P1FQT4_ASPOF</name>
<proteinExistence type="predicted"/>
<reference evidence="3" key="1">
    <citation type="journal article" date="2017" name="Nat. Commun.">
        <title>The asparagus genome sheds light on the origin and evolution of a young Y chromosome.</title>
        <authorList>
            <person name="Harkess A."/>
            <person name="Zhou J."/>
            <person name="Xu C."/>
            <person name="Bowers J.E."/>
            <person name="Van der Hulst R."/>
            <person name="Ayyampalayam S."/>
            <person name="Mercati F."/>
            <person name="Riccardi P."/>
            <person name="McKain M.R."/>
            <person name="Kakrana A."/>
            <person name="Tang H."/>
            <person name="Ray J."/>
            <person name="Groenendijk J."/>
            <person name="Arikit S."/>
            <person name="Mathioni S.M."/>
            <person name="Nakano M."/>
            <person name="Shan H."/>
            <person name="Telgmann-Rauber A."/>
            <person name="Kanno A."/>
            <person name="Yue Z."/>
            <person name="Chen H."/>
            <person name="Li W."/>
            <person name="Chen Y."/>
            <person name="Xu X."/>
            <person name="Zhang Y."/>
            <person name="Luo S."/>
            <person name="Chen H."/>
            <person name="Gao J."/>
            <person name="Mao Z."/>
            <person name="Pires J.C."/>
            <person name="Luo M."/>
            <person name="Kudrna D."/>
            <person name="Wing R.A."/>
            <person name="Meyers B.C."/>
            <person name="Yi K."/>
            <person name="Kong H."/>
            <person name="Lavrijsen P."/>
            <person name="Sunseri F."/>
            <person name="Falavigna A."/>
            <person name="Ye Y."/>
            <person name="Leebens-Mack J.H."/>
            <person name="Chen G."/>
        </authorList>
    </citation>
    <scope>NUCLEOTIDE SEQUENCE [LARGE SCALE GENOMIC DNA]</scope>
    <source>
        <strain evidence="3">cv. DH0086</strain>
    </source>
</reference>
<accession>A0A5P1FQT4</accession>
<evidence type="ECO:0000313" key="2">
    <source>
        <dbReference type="EMBL" id="ONK80384.1"/>
    </source>
</evidence>
<dbReference type="Gramene" id="ONK80384">
    <property type="protein sequence ID" value="ONK80384"/>
    <property type="gene ID" value="A4U43_C01F17080"/>
</dbReference>
<feature type="compositionally biased region" description="Acidic residues" evidence="1">
    <location>
        <begin position="233"/>
        <end position="243"/>
    </location>
</feature>
<dbReference type="EMBL" id="CM007381">
    <property type="protein sequence ID" value="ONK80384.1"/>
    <property type="molecule type" value="Genomic_DNA"/>
</dbReference>
<evidence type="ECO:0000256" key="1">
    <source>
        <dbReference type="SAM" id="MobiDB-lite"/>
    </source>
</evidence>
<evidence type="ECO:0000313" key="3">
    <source>
        <dbReference type="Proteomes" id="UP000243459"/>
    </source>
</evidence>
<dbReference type="Proteomes" id="UP000243459">
    <property type="component" value="Chromosome 1"/>
</dbReference>
<sequence>MIDGYNDWCLYILQKYTDALERLNIYGAILSSLGVYHIDFQLLQSFLECWDKDRNGQVYDEYVPTNEELEDPEVKHGQPLKALLNCYQYLRGIGKHFIIPSDGRMGKTLNGYVIWYQEGYHNFFAEEVKKLYTLCFEQNKDQIIVVPQMNRGASGSFSSVEQAIQVFFEECKDQVLCIVSSSAKVQPFMPGIYHIKSKDEILELQCQDCSILVPLRKDDKKQSDEASPTPIIDDNDDISDEGPVDPSVSSVVDALLPIFVKEFCE</sequence>